<evidence type="ECO:0000313" key="2">
    <source>
        <dbReference type="EMBL" id="KAF7349827.1"/>
    </source>
</evidence>
<organism evidence="2 3">
    <name type="scientific">Mycena venus</name>
    <dbReference type="NCBI Taxonomy" id="2733690"/>
    <lineage>
        <taxon>Eukaryota</taxon>
        <taxon>Fungi</taxon>
        <taxon>Dikarya</taxon>
        <taxon>Basidiomycota</taxon>
        <taxon>Agaricomycotina</taxon>
        <taxon>Agaricomycetes</taxon>
        <taxon>Agaricomycetidae</taxon>
        <taxon>Agaricales</taxon>
        <taxon>Marasmiineae</taxon>
        <taxon>Mycenaceae</taxon>
        <taxon>Mycena</taxon>
    </lineage>
</organism>
<dbReference type="Proteomes" id="UP000620124">
    <property type="component" value="Unassembled WGS sequence"/>
</dbReference>
<keyword evidence="3" id="KW-1185">Reference proteome</keyword>
<name>A0A8H7CVL5_9AGAR</name>
<evidence type="ECO:0000313" key="3">
    <source>
        <dbReference type="Proteomes" id="UP000620124"/>
    </source>
</evidence>
<feature type="compositionally biased region" description="Polar residues" evidence="1">
    <location>
        <begin position="99"/>
        <end position="113"/>
    </location>
</feature>
<accession>A0A8H7CVL5</accession>
<dbReference type="AlphaFoldDB" id="A0A8H7CVL5"/>
<feature type="region of interest" description="Disordered" evidence="1">
    <location>
        <begin position="60"/>
        <end position="122"/>
    </location>
</feature>
<reference evidence="2" key="1">
    <citation type="submission" date="2020-05" db="EMBL/GenBank/DDBJ databases">
        <title>Mycena genomes resolve the evolution of fungal bioluminescence.</title>
        <authorList>
            <person name="Tsai I.J."/>
        </authorList>
    </citation>
    <scope>NUCLEOTIDE SEQUENCE</scope>
    <source>
        <strain evidence="2">CCC161011</strain>
    </source>
</reference>
<dbReference type="OrthoDB" id="2937192at2759"/>
<gene>
    <name evidence="2" type="ORF">MVEN_01283200</name>
</gene>
<sequence>MSWMCNVIQYERTGLVNGNHNLTIALLPDDPGNIGIPGLSVNGFIITTDDDPVLSVPPSLTTDVSTVPPTSTTKSSTFPHTNTTARSSISHATGDLRPKNSTTGGSVLSSTKTDVSRVPPTSIASGSDFTTVAHSSISHPPAALQTVNSVPPLTITDVSTVPQTTITRSRAVQHTNATAHSSVSDIIAAVQPTNSTNEGSVPPSTTTSAILPESSAIPHTNTTARVPEVNTGPIAGFIIAGILSLLGIAGLGNWASQVIQAKLASKPGANSSKFHEFIFLFPPYLPWPKKEKNKIASGLITLTLTPVDIEEDYTYQQVVWRRFNIDNGLPQFTARLDYDRAFGTANIGRGRDEINGVSFCDRPLSIAHAKPGRIIPLKGSAWANPLEFIIQKYNRIIARNDSDIPVRMVLGSYICKESEGSSTDSSEDVEERNMEKAVEHNELVGSQLIPDVGFQSFVVMDHKIGYAETLSASFDLILHAYKTHGVEVGQILSPSFLRDQAVPLLGEQGIRISKLPKIATWSIIPNESGIELKRERTTRTTRKRDV</sequence>
<feature type="compositionally biased region" description="Low complexity" evidence="1">
    <location>
        <begin position="60"/>
        <end position="81"/>
    </location>
</feature>
<proteinExistence type="predicted"/>
<protein>
    <submittedName>
        <fullName evidence="2">Uncharacterized protein</fullName>
    </submittedName>
</protein>
<comment type="caution">
    <text evidence="2">The sequence shown here is derived from an EMBL/GenBank/DDBJ whole genome shotgun (WGS) entry which is preliminary data.</text>
</comment>
<dbReference type="EMBL" id="JACAZI010000010">
    <property type="protein sequence ID" value="KAF7349827.1"/>
    <property type="molecule type" value="Genomic_DNA"/>
</dbReference>
<evidence type="ECO:0000256" key="1">
    <source>
        <dbReference type="SAM" id="MobiDB-lite"/>
    </source>
</evidence>
<feature type="compositionally biased region" description="Polar residues" evidence="1">
    <location>
        <begin position="82"/>
        <end position="91"/>
    </location>
</feature>